<sequence length="78" mass="9089">MRSPLRPSPPLHRYFPYLVYTVYVPCEISFESLSHLFVTLPSPLFLRVVSRRVVPYFPSPCLLSFVIISNYFPRPLGD</sequence>
<organism evidence="1 2">
    <name type="scientific">Cardiocondyla obscurior</name>
    <dbReference type="NCBI Taxonomy" id="286306"/>
    <lineage>
        <taxon>Eukaryota</taxon>
        <taxon>Metazoa</taxon>
        <taxon>Ecdysozoa</taxon>
        <taxon>Arthropoda</taxon>
        <taxon>Hexapoda</taxon>
        <taxon>Insecta</taxon>
        <taxon>Pterygota</taxon>
        <taxon>Neoptera</taxon>
        <taxon>Endopterygota</taxon>
        <taxon>Hymenoptera</taxon>
        <taxon>Apocrita</taxon>
        <taxon>Aculeata</taxon>
        <taxon>Formicoidea</taxon>
        <taxon>Formicidae</taxon>
        <taxon>Myrmicinae</taxon>
        <taxon>Cardiocondyla</taxon>
    </lineage>
</organism>
<proteinExistence type="predicted"/>
<dbReference type="EMBL" id="JADYXP020000012">
    <property type="protein sequence ID" value="KAL0113276.1"/>
    <property type="molecule type" value="Genomic_DNA"/>
</dbReference>
<evidence type="ECO:0000313" key="1">
    <source>
        <dbReference type="EMBL" id="KAL0113276.1"/>
    </source>
</evidence>
<dbReference type="Proteomes" id="UP001430953">
    <property type="component" value="Unassembled WGS sequence"/>
</dbReference>
<reference evidence="1 2" key="1">
    <citation type="submission" date="2023-03" db="EMBL/GenBank/DDBJ databases">
        <title>High recombination rates correlate with genetic variation in Cardiocondyla obscurior ants.</title>
        <authorList>
            <person name="Errbii M."/>
        </authorList>
    </citation>
    <scope>NUCLEOTIDE SEQUENCE [LARGE SCALE GENOMIC DNA]</scope>
    <source>
        <strain evidence="1">Alpha-2009</strain>
        <tissue evidence="1">Whole body</tissue>
    </source>
</reference>
<name>A0AAW2FEV6_9HYME</name>
<protein>
    <submittedName>
        <fullName evidence="1">Uncharacterized protein</fullName>
    </submittedName>
</protein>
<gene>
    <name evidence="1" type="ORF">PUN28_012435</name>
</gene>
<comment type="caution">
    <text evidence="1">The sequence shown here is derived from an EMBL/GenBank/DDBJ whole genome shotgun (WGS) entry which is preliminary data.</text>
</comment>
<accession>A0AAW2FEV6</accession>
<evidence type="ECO:0000313" key="2">
    <source>
        <dbReference type="Proteomes" id="UP001430953"/>
    </source>
</evidence>
<keyword evidence="2" id="KW-1185">Reference proteome</keyword>
<dbReference type="AlphaFoldDB" id="A0AAW2FEV6"/>